<organism evidence="2 3">
    <name type="scientific">Nocardiopsis rhodophaea</name>
    <dbReference type="NCBI Taxonomy" id="280238"/>
    <lineage>
        <taxon>Bacteria</taxon>
        <taxon>Bacillati</taxon>
        <taxon>Actinomycetota</taxon>
        <taxon>Actinomycetes</taxon>
        <taxon>Streptosporangiales</taxon>
        <taxon>Nocardiopsidaceae</taxon>
        <taxon>Nocardiopsis</taxon>
    </lineage>
</organism>
<sequence length="70" mass="7980">MARSQSFVTASRGLGRPTEVAEYLGVPERTLSQWRYLEKGPKWSKVGRHVRYRWSDVEAWLDANQGGEAA</sequence>
<keyword evidence="3" id="KW-1185">Reference proteome</keyword>
<dbReference type="EMBL" id="BAAAPC010000001">
    <property type="protein sequence ID" value="GAA1980408.1"/>
    <property type="molecule type" value="Genomic_DNA"/>
</dbReference>
<dbReference type="InterPro" id="IPR009061">
    <property type="entry name" value="DNA-bd_dom_put_sf"/>
</dbReference>
<feature type="domain" description="Helix-turn-helix" evidence="1">
    <location>
        <begin position="17"/>
        <end position="64"/>
    </location>
</feature>
<gene>
    <name evidence="2" type="ORF">GCM10009799_01930</name>
</gene>
<dbReference type="InterPro" id="IPR036388">
    <property type="entry name" value="WH-like_DNA-bd_sf"/>
</dbReference>
<evidence type="ECO:0000313" key="2">
    <source>
        <dbReference type="EMBL" id="GAA1980408.1"/>
    </source>
</evidence>
<reference evidence="2 3" key="1">
    <citation type="journal article" date="2019" name="Int. J. Syst. Evol. Microbiol.">
        <title>The Global Catalogue of Microorganisms (GCM) 10K type strain sequencing project: providing services to taxonomists for standard genome sequencing and annotation.</title>
        <authorList>
            <consortium name="The Broad Institute Genomics Platform"/>
            <consortium name="The Broad Institute Genome Sequencing Center for Infectious Disease"/>
            <person name="Wu L."/>
            <person name="Ma J."/>
        </authorList>
    </citation>
    <scope>NUCLEOTIDE SEQUENCE [LARGE SCALE GENOMIC DNA]</scope>
    <source>
        <strain evidence="2 3">JCM 15313</strain>
    </source>
</reference>
<evidence type="ECO:0000313" key="3">
    <source>
        <dbReference type="Proteomes" id="UP001501585"/>
    </source>
</evidence>
<accession>A0ABN2S4V9</accession>
<dbReference type="Proteomes" id="UP001501585">
    <property type="component" value="Unassembled WGS sequence"/>
</dbReference>
<dbReference type="Gene3D" id="1.10.10.10">
    <property type="entry name" value="Winged helix-like DNA-binding domain superfamily/Winged helix DNA-binding domain"/>
    <property type="match status" value="1"/>
</dbReference>
<dbReference type="InterPro" id="IPR041657">
    <property type="entry name" value="HTH_17"/>
</dbReference>
<proteinExistence type="predicted"/>
<protein>
    <submittedName>
        <fullName evidence="2">Helix-turn-helix domain-containing protein</fullName>
    </submittedName>
</protein>
<dbReference type="SUPFAM" id="SSF46955">
    <property type="entry name" value="Putative DNA-binding domain"/>
    <property type="match status" value="1"/>
</dbReference>
<dbReference type="Pfam" id="PF12728">
    <property type="entry name" value="HTH_17"/>
    <property type="match status" value="1"/>
</dbReference>
<name>A0ABN2S4V9_9ACTN</name>
<dbReference type="RefSeq" id="WP_344159447.1">
    <property type="nucleotide sequence ID" value="NZ_BAAAPC010000001.1"/>
</dbReference>
<comment type="caution">
    <text evidence="2">The sequence shown here is derived from an EMBL/GenBank/DDBJ whole genome shotgun (WGS) entry which is preliminary data.</text>
</comment>
<evidence type="ECO:0000259" key="1">
    <source>
        <dbReference type="Pfam" id="PF12728"/>
    </source>
</evidence>